<dbReference type="SUPFAM" id="SSF52540">
    <property type="entry name" value="P-loop containing nucleoside triphosphate hydrolases"/>
    <property type="match status" value="2"/>
</dbReference>
<dbReference type="RefSeq" id="WP_120541984.1">
    <property type="nucleotide sequence ID" value="NZ_RAVZ01000120.1"/>
</dbReference>
<name>A0A3A8IRN6_9BACT</name>
<dbReference type="InterPro" id="IPR051162">
    <property type="entry name" value="T4SS_component"/>
</dbReference>
<feature type="region of interest" description="Disordered" evidence="1">
    <location>
        <begin position="394"/>
        <end position="420"/>
    </location>
</feature>
<evidence type="ECO:0000256" key="1">
    <source>
        <dbReference type="SAM" id="MobiDB-lite"/>
    </source>
</evidence>
<feature type="domain" description="AAA+ ATPase" evidence="2">
    <location>
        <begin position="59"/>
        <end position="249"/>
    </location>
</feature>
<gene>
    <name evidence="3" type="ORF">D7V88_18590</name>
</gene>
<dbReference type="SMART" id="SM00382">
    <property type="entry name" value="AAA"/>
    <property type="match status" value="2"/>
</dbReference>
<dbReference type="Pfam" id="PF01935">
    <property type="entry name" value="DUF87"/>
    <property type="match status" value="1"/>
</dbReference>
<keyword evidence="3" id="KW-0547">Nucleotide-binding</keyword>
<dbReference type="InterPro" id="IPR002789">
    <property type="entry name" value="HerA_central"/>
</dbReference>
<evidence type="ECO:0000313" key="3">
    <source>
        <dbReference type="EMBL" id="RKG86097.1"/>
    </source>
</evidence>
<feature type="compositionally biased region" description="Basic and acidic residues" evidence="1">
    <location>
        <begin position="404"/>
        <end position="415"/>
    </location>
</feature>
<evidence type="ECO:0000259" key="2">
    <source>
        <dbReference type="SMART" id="SM00382"/>
    </source>
</evidence>
<accession>A0A3A8IRN6</accession>
<keyword evidence="3" id="KW-0067">ATP-binding</keyword>
<organism evidence="3 4">
    <name type="scientific">Corallococcus terminator</name>
    <dbReference type="NCBI Taxonomy" id="2316733"/>
    <lineage>
        <taxon>Bacteria</taxon>
        <taxon>Pseudomonadati</taxon>
        <taxon>Myxococcota</taxon>
        <taxon>Myxococcia</taxon>
        <taxon>Myxococcales</taxon>
        <taxon>Cystobacterineae</taxon>
        <taxon>Myxococcaceae</taxon>
        <taxon>Corallococcus</taxon>
    </lineage>
</organism>
<dbReference type="GO" id="GO:0005524">
    <property type="term" value="F:ATP binding"/>
    <property type="evidence" value="ECO:0007669"/>
    <property type="project" value="UniProtKB-KW"/>
</dbReference>
<dbReference type="AlphaFoldDB" id="A0A3A8IRN6"/>
<dbReference type="InterPro" id="IPR027417">
    <property type="entry name" value="P-loop_NTPase"/>
</dbReference>
<feature type="domain" description="AAA+ ATPase" evidence="2">
    <location>
        <begin position="733"/>
        <end position="1065"/>
    </location>
</feature>
<dbReference type="PANTHER" id="PTHR30121:SF6">
    <property type="entry name" value="SLR6007 PROTEIN"/>
    <property type="match status" value="1"/>
</dbReference>
<feature type="compositionally biased region" description="Basic and acidic residues" evidence="1">
    <location>
        <begin position="627"/>
        <end position="662"/>
    </location>
</feature>
<evidence type="ECO:0000313" key="4">
    <source>
        <dbReference type="Proteomes" id="UP000268094"/>
    </source>
</evidence>
<dbReference type="PANTHER" id="PTHR30121">
    <property type="entry name" value="UNCHARACTERIZED PROTEIN YJGR-RELATED"/>
    <property type="match status" value="1"/>
</dbReference>
<reference evidence="4" key="1">
    <citation type="submission" date="2018-09" db="EMBL/GenBank/DDBJ databases">
        <authorList>
            <person name="Livingstone P.G."/>
            <person name="Whitworth D.E."/>
        </authorList>
    </citation>
    <scope>NUCLEOTIDE SEQUENCE [LARGE SCALE GENOMIC DNA]</scope>
    <source>
        <strain evidence="4">CA054A</strain>
    </source>
</reference>
<dbReference type="Proteomes" id="UP000268094">
    <property type="component" value="Unassembled WGS sequence"/>
</dbReference>
<sequence>MHTDARLEAFLSDGPEIFSSIQQGQTLWKRDPYDVESINAPARKAFERLVKRATATPESGKLLLLLGESGSGKTHLVRAFRNSVHSRGRGYVGYMPMTVDASNYDRHVLSYFIESLDRPYDSEAGPDSGLMRLSDAVMACCTSAFAPLIPEERILEEHELHDMIRAVADDLHADERFRRVDVQLLRALIYLQRREARFHHRVLQWLRCEDMSLADRTVIGEMVPRTADDGPIRMLSSLGRIMEVMGQALVFCVDQVEDSSDFEQSPGMEPSFRRAMNSFVALAGHVPNSIVVVCCLSDFWESMRSKLSRPMLDRIERDPDPVELSRLVSAQTAQDVAARRLEVLYRDQGIAVEASDPTFPIPAKGFAQFENERVRDVLEACRRYRDRAMQDGKLPAAFPLSSPEKGKVQSPEKEAMPSPLQKMDQAWTDFRAKFKGAIPEEDSDVAALLAWAIEVGGDELGGSHRFKVEPHDEESLNVTLLPGDAKMFVALCNKSSRGGHLGRQMADAIRAAARRVPILVRTTEFPGSLGTLVEESTTTLMKRGGRRAVLGNSDLRELLALRAFRQEQPEPAFVEWSRTVRPVTRLKSITDVLALEKGPPPEPTRPLPPPPLPTRGPLPSSVTKPVQGERRGAPSESARRVDTRHDDEPAHGGDFKSSREDSMAETGLDGHQLRALGPPLVSKGTGRTKTPVEVPRTNVIPPMPVSNAQPGAMRIGISESVFTQPVFFQPDELTKHSAFLGGSGSGKTTLALNLIEQLLLQGIPALLVDRKGDLAAYARDEAWEEELKDPALNERRRLLRERVEVALYTPGRSDGRPLAIPIVPRGLEVLPPEERDQSIQQAAEAIASMLEYRNSPRDRAAKALLAQALRMLVERPLGQELTLDLLQKFIASQDIALVQEVSGMDLKVFPRLAQDLTTLKLNTRTLLSNQGEKLDMEELLGRGSAKVPGRTRLSIISTKFLGGTQGSLFWVSQLLVEANRWASQHPSSRLQAVLLFDEADLYLPAMSMPATKQPMENLLKRARSAGIGVMLATQSPGDLDYKCRDNVRNWCVGRVKEDTAIKKLRPMFADARVDAAAKLPAQKQGQFHVLRDGQVEQLKADRNIIKTDQLSEDEILQLAHRSREQGH</sequence>
<dbReference type="Gene3D" id="3.40.50.300">
    <property type="entry name" value="P-loop containing nucleotide triphosphate hydrolases"/>
    <property type="match status" value="3"/>
</dbReference>
<dbReference type="OrthoDB" id="9758751at2"/>
<proteinExistence type="predicted"/>
<feature type="compositionally biased region" description="Pro residues" evidence="1">
    <location>
        <begin position="598"/>
        <end position="616"/>
    </location>
</feature>
<keyword evidence="4" id="KW-1185">Reference proteome</keyword>
<comment type="caution">
    <text evidence="3">The sequence shown here is derived from an EMBL/GenBank/DDBJ whole genome shotgun (WGS) entry which is preliminary data.</text>
</comment>
<protein>
    <submittedName>
        <fullName evidence="3">ATP-binding protein</fullName>
    </submittedName>
</protein>
<dbReference type="InterPro" id="IPR003593">
    <property type="entry name" value="AAA+_ATPase"/>
</dbReference>
<dbReference type="PROSITE" id="PS00675">
    <property type="entry name" value="SIGMA54_INTERACT_1"/>
    <property type="match status" value="1"/>
</dbReference>
<feature type="region of interest" description="Disordered" evidence="1">
    <location>
        <begin position="593"/>
        <end position="705"/>
    </location>
</feature>
<dbReference type="EMBL" id="RAVZ01000120">
    <property type="protein sequence ID" value="RKG86097.1"/>
    <property type="molecule type" value="Genomic_DNA"/>
</dbReference>
<dbReference type="InterPro" id="IPR025662">
    <property type="entry name" value="Sigma_54_int_dom_ATP-bd_1"/>
</dbReference>